<proteinExistence type="predicted"/>
<reference evidence="1 2" key="1">
    <citation type="submission" date="2023-07" db="EMBL/GenBank/DDBJ databases">
        <title>Sorghum-associated microbial communities from plants grown in Nebraska, USA.</title>
        <authorList>
            <person name="Schachtman D."/>
        </authorList>
    </citation>
    <scope>NUCLEOTIDE SEQUENCE [LARGE SCALE GENOMIC DNA]</scope>
    <source>
        <strain evidence="1 2">4256</strain>
    </source>
</reference>
<gene>
    <name evidence="1" type="ORF">J2W40_002346</name>
</gene>
<accession>A0ABU1X2N2</accession>
<dbReference type="GO" id="GO:0051213">
    <property type="term" value="F:dioxygenase activity"/>
    <property type="evidence" value="ECO:0007669"/>
    <property type="project" value="UniProtKB-KW"/>
</dbReference>
<dbReference type="Proteomes" id="UP001267638">
    <property type="component" value="Unassembled WGS sequence"/>
</dbReference>
<dbReference type="Pfam" id="PF05721">
    <property type="entry name" value="PhyH"/>
    <property type="match status" value="1"/>
</dbReference>
<sequence length="222" mass="23757">MPLTLATDGAHHIPAALDAQTLTTLETALASLPADRPGQRLTHLTAIAPLLAPTGIIGRLAAASLGPAAKPVRAILFDKSAATNWALGWHQDRTIAVRQRIDTPGFGPWTIKAGIQHVAPPQSLLDRMLTLRIHLDPVDADNAPLLIAPGSHRHGRIAEAAIAAHVERHGSYACLADRGDIWLYATPILHASDAARTPRHRRVLQLDYSADDLPGALEWLGI</sequence>
<dbReference type="InterPro" id="IPR008775">
    <property type="entry name" value="Phytyl_CoA_dOase-like"/>
</dbReference>
<dbReference type="RefSeq" id="WP_310224881.1">
    <property type="nucleotide sequence ID" value="NZ_JAVDWV010000010.1"/>
</dbReference>
<name>A0ABU1X2N2_SPHXE</name>
<organism evidence="1 2">
    <name type="scientific">Sphingobium xenophagum</name>
    <dbReference type="NCBI Taxonomy" id="121428"/>
    <lineage>
        <taxon>Bacteria</taxon>
        <taxon>Pseudomonadati</taxon>
        <taxon>Pseudomonadota</taxon>
        <taxon>Alphaproteobacteria</taxon>
        <taxon>Sphingomonadales</taxon>
        <taxon>Sphingomonadaceae</taxon>
        <taxon>Sphingobium</taxon>
    </lineage>
</organism>
<keyword evidence="1" id="KW-0223">Dioxygenase</keyword>
<dbReference type="EMBL" id="JAVDWV010000010">
    <property type="protein sequence ID" value="MDR7155514.1"/>
    <property type="molecule type" value="Genomic_DNA"/>
</dbReference>
<dbReference type="Gene3D" id="2.60.120.620">
    <property type="entry name" value="q2cbj1_9rhob like domain"/>
    <property type="match status" value="1"/>
</dbReference>
<comment type="caution">
    <text evidence="1">The sequence shown here is derived from an EMBL/GenBank/DDBJ whole genome shotgun (WGS) entry which is preliminary data.</text>
</comment>
<evidence type="ECO:0000313" key="1">
    <source>
        <dbReference type="EMBL" id="MDR7155514.1"/>
    </source>
</evidence>
<protein>
    <submittedName>
        <fullName evidence="1">Ectoine hydroxylase-related dioxygenase (Phytanoyl-CoA dioxygenase family)</fullName>
    </submittedName>
</protein>
<keyword evidence="2" id="KW-1185">Reference proteome</keyword>
<dbReference type="SUPFAM" id="SSF51197">
    <property type="entry name" value="Clavaminate synthase-like"/>
    <property type="match status" value="1"/>
</dbReference>
<keyword evidence="1" id="KW-0560">Oxidoreductase</keyword>
<evidence type="ECO:0000313" key="2">
    <source>
        <dbReference type="Proteomes" id="UP001267638"/>
    </source>
</evidence>